<dbReference type="AlphaFoldDB" id="A0A1X7EYZ9"/>
<evidence type="ECO:0000256" key="2">
    <source>
        <dbReference type="ARBA" id="ARBA00023235"/>
    </source>
</evidence>
<comment type="similarity">
    <text evidence="1">Belongs to the pseudouridine synthase RluA family.</text>
</comment>
<gene>
    <name evidence="5" type="ORF">SAMN06295933_3479</name>
</gene>
<feature type="domain" description="Pseudouridine synthase RsuA/RluA-like" evidence="4">
    <location>
        <begin position="93"/>
        <end position="240"/>
    </location>
</feature>
<dbReference type="GO" id="GO:0140098">
    <property type="term" value="F:catalytic activity, acting on RNA"/>
    <property type="evidence" value="ECO:0007669"/>
    <property type="project" value="UniProtKB-ARBA"/>
</dbReference>
<evidence type="ECO:0000313" key="6">
    <source>
        <dbReference type="Proteomes" id="UP000192906"/>
    </source>
</evidence>
<dbReference type="CDD" id="cd00165">
    <property type="entry name" value="S4"/>
    <property type="match status" value="1"/>
</dbReference>
<sequence length="281" mass="31397">MDNKNLKECSRVVATENDEGLRLDKFLIVLLPETGLRQRRRIVENGLVSVNGRSAKPGLKMFVGAEVVLYEKTDADSTENLLPHLTIIKETDDYAAVLKPAGMHSASIAGSMESSAQDCLEELFMEKNPILINRLDYSTSGILLVAFGHEQARLFKEYEEEGKVEKEYYARVLGNPDSEFVVKKELDTDSRTVTKVLDDGSDRLRWSYVDRMADLGNGVSLVKVRIAKGARHQIRAHLASAGFPIVGDDVYGQASAGEKMYLHNHLISFEGFRAECEPDWD</sequence>
<organism evidence="5 6">
    <name type="scientific">Desulfovibrio gilichinskyi</name>
    <dbReference type="NCBI Taxonomy" id="1519643"/>
    <lineage>
        <taxon>Bacteria</taxon>
        <taxon>Pseudomonadati</taxon>
        <taxon>Thermodesulfobacteriota</taxon>
        <taxon>Desulfovibrionia</taxon>
        <taxon>Desulfovibrionales</taxon>
        <taxon>Desulfovibrionaceae</taxon>
        <taxon>Desulfovibrio</taxon>
    </lineage>
</organism>
<evidence type="ECO:0000313" key="5">
    <source>
        <dbReference type="EMBL" id="SMF42229.1"/>
    </source>
</evidence>
<dbReference type="PROSITE" id="PS01129">
    <property type="entry name" value="PSI_RLU"/>
    <property type="match status" value="1"/>
</dbReference>
<dbReference type="InterPro" id="IPR006224">
    <property type="entry name" value="PsdUridine_synth_RluA-like_CS"/>
</dbReference>
<dbReference type="CDD" id="cd02869">
    <property type="entry name" value="PseudoU_synth_RluA_like"/>
    <property type="match status" value="1"/>
</dbReference>
<dbReference type="PROSITE" id="PS50889">
    <property type="entry name" value="S4"/>
    <property type="match status" value="1"/>
</dbReference>
<keyword evidence="2" id="KW-0413">Isomerase</keyword>
<dbReference type="PANTHER" id="PTHR21600:SF87">
    <property type="entry name" value="RNA PSEUDOURIDYLATE SYNTHASE DOMAIN-CONTAINING PROTEIN 1"/>
    <property type="match status" value="1"/>
</dbReference>
<keyword evidence="6" id="KW-1185">Reference proteome</keyword>
<evidence type="ECO:0000256" key="3">
    <source>
        <dbReference type="PROSITE-ProRule" id="PRU00182"/>
    </source>
</evidence>
<accession>A0A1X7EYZ9</accession>
<dbReference type="Gene3D" id="3.30.2350.10">
    <property type="entry name" value="Pseudouridine synthase"/>
    <property type="match status" value="1"/>
</dbReference>
<dbReference type="PANTHER" id="PTHR21600">
    <property type="entry name" value="MITOCHONDRIAL RNA PSEUDOURIDINE SYNTHASE"/>
    <property type="match status" value="1"/>
</dbReference>
<dbReference type="SUPFAM" id="SSF55120">
    <property type="entry name" value="Pseudouridine synthase"/>
    <property type="match status" value="1"/>
</dbReference>
<reference evidence="6" key="1">
    <citation type="submission" date="2017-04" db="EMBL/GenBank/DDBJ databases">
        <authorList>
            <person name="Varghese N."/>
            <person name="Submissions S."/>
        </authorList>
    </citation>
    <scope>NUCLEOTIDE SEQUENCE [LARGE SCALE GENOMIC DNA]</scope>
    <source>
        <strain evidence="6">K3S</strain>
    </source>
</reference>
<protein>
    <submittedName>
        <fullName evidence="5">23S rRNA pseudouridine1911/1915/1917 synthase</fullName>
    </submittedName>
</protein>
<evidence type="ECO:0000259" key="4">
    <source>
        <dbReference type="Pfam" id="PF00849"/>
    </source>
</evidence>
<dbReference type="GO" id="GO:0000455">
    <property type="term" value="P:enzyme-directed rRNA pseudouridine synthesis"/>
    <property type="evidence" value="ECO:0007669"/>
    <property type="project" value="TreeGrafter"/>
</dbReference>
<dbReference type="InterPro" id="IPR036986">
    <property type="entry name" value="S4_RNA-bd_sf"/>
</dbReference>
<dbReference type="GO" id="GO:0003723">
    <property type="term" value="F:RNA binding"/>
    <property type="evidence" value="ECO:0007669"/>
    <property type="project" value="UniProtKB-KW"/>
</dbReference>
<dbReference type="GO" id="GO:0009982">
    <property type="term" value="F:pseudouridine synthase activity"/>
    <property type="evidence" value="ECO:0007669"/>
    <property type="project" value="InterPro"/>
</dbReference>
<dbReference type="Proteomes" id="UP000192906">
    <property type="component" value="Unassembled WGS sequence"/>
</dbReference>
<dbReference type="Gene3D" id="3.10.290.10">
    <property type="entry name" value="RNA-binding S4 domain"/>
    <property type="match status" value="1"/>
</dbReference>
<dbReference type="Pfam" id="PF00849">
    <property type="entry name" value="PseudoU_synth_2"/>
    <property type="match status" value="1"/>
</dbReference>
<dbReference type="InterPro" id="IPR006145">
    <property type="entry name" value="PsdUridine_synth_RsuA/RluA"/>
</dbReference>
<dbReference type="InterPro" id="IPR050188">
    <property type="entry name" value="RluA_PseudoU_synthase"/>
</dbReference>
<dbReference type="SUPFAM" id="SSF55174">
    <property type="entry name" value="Alpha-L RNA-binding motif"/>
    <property type="match status" value="1"/>
</dbReference>
<dbReference type="EMBL" id="FWZU01000007">
    <property type="protein sequence ID" value="SMF42229.1"/>
    <property type="molecule type" value="Genomic_DNA"/>
</dbReference>
<keyword evidence="3" id="KW-0694">RNA-binding</keyword>
<evidence type="ECO:0000256" key="1">
    <source>
        <dbReference type="ARBA" id="ARBA00010876"/>
    </source>
</evidence>
<proteinExistence type="inferred from homology"/>
<dbReference type="RefSeq" id="WP_085104557.1">
    <property type="nucleotide sequence ID" value="NZ_FWZU01000007.1"/>
</dbReference>
<dbReference type="InterPro" id="IPR020103">
    <property type="entry name" value="PsdUridine_synth_cat_dom_sf"/>
</dbReference>
<dbReference type="STRING" id="1519643.SAMN06295933_3479"/>
<name>A0A1X7EYZ9_9BACT</name>
<dbReference type="OrthoDB" id="128480at2"/>